<accession>A0AA87ZJS7</accession>
<evidence type="ECO:0000313" key="1">
    <source>
        <dbReference type="EMBL" id="GMN38339.1"/>
    </source>
</evidence>
<proteinExistence type="predicted"/>
<gene>
    <name evidence="1" type="ORF">TIFTF001_007582</name>
</gene>
<dbReference type="AlphaFoldDB" id="A0AA87ZJS7"/>
<reference evidence="1" key="1">
    <citation type="submission" date="2023-07" db="EMBL/GenBank/DDBJ databases">
        <title>draft genome sequence of fig (Ficus carica).</title>
        <authorList>
            <person name="Takahashi T."/>
            <person name="Nishimura K."/>
        </authorList>
    </citation>
    <scope>NUCLEOTIDE SEQUENCE</scope>
</reference>
<keyword evidence="2" id="KW-1185">Reference proteome</keyword>
<organism evidence="1 2">
    <name type="scientific">Ficus carica</name>
    <name type="common">Common fig</name>
    <dbReference type="NCBI Taxonomy" id="3494"/>
    <lineage>
        <taxon>Eukaryota</taxon>
        <taxon>Viridiplantae</taxon>
        <taxon>Streptophyta</taxon>
        <taxon>Embryophyta</taxon>
        <taxon>Tracheophyta</taxon>
        <taxon>Spermatophyta</taxon>
        <taxon>Magnoliopsida</taxon>
        <taxon>eudicotyledons</taxon>
        <taxon>Gunneridae</taxon>
        <taxon>Pentapetalae</taxon>
        <taxon>rosids</taxon>
        <taxon>fabids</taxon>
        <taxon>Rosales</taxon>
        <taxon>Moraceae</taxon>
        <taxon>Ficeae</taxon>
        <taxon>Ficus</taxon>
    </lineage>
</organism>
<dbReference type="Proteomes" id="UP001187192">
    <property type="component" value="Unassembled WGS sequence"/>
</dbReference>
<evidence type="ECO:0000313" key="2">
    <source>
        <dbReference type="Proteomes" id="UP001187192"/>
    </source>
</evidence>
<comment type="caution">
    <text evidence="1">The sequence shown here is derived from an EMBL/GenBank/DDBJ whole genome shotgun (WGS) entry which is preliminary data.</text>
</comment>
<dbReference type="EMBL" id="BTGU01000008">
    <property type="protein sequence ID" value="GMN38339.1"/>
    <property type="molecule type" value="Genomic_DNA"/>
</dbReference>
<name>A0AA87ZJS7_FICCA</name>
<sequence length="138" mass="15098">MLQTTSTVPVWSGGEDWHWSRNNDMYSDKYRMSSVRWCRVVGVVRPATVRLSAGTGRHIRGSMGGLSRGRGSVTRASTLGPDGGLLEVPKEELIRGLATQRRWVNESTYSRASFPGGKVVFSVGNITPSTLMILISCP</sequence>
<protein>
    <submittedName>
        <fullName evidence="1">Uncharacterized protein</fullName>
    </submittedName>
</protein>